<feature type="transmembrane region" description="Helical" evidence="6">
    <location>
        <begin position="380"/>
        <end position="400"/>
    </location>
</feature>
<dbReference type="Gene3D" id="1.20.1250.20">
    <property type="entry name" value="MFS general substrate transporter like domains"/>
    <property type="match status" value="2"/>
</dbReference>
<feature type="transmembrane region" description="Helical" evidence="6">
    <location>
        <begin position="322"/>
        <end position="341"/>
    </location>
</feature>
<evidence type="ECO:0000256" key="1">
    <source>
        <dbReference type="ARBA" id="ARBA00004429"/>
    </source>
</evidence>
<gene>
    <name evidence="7" type="ORF">HHL22_08860</name>
</gene>
<accession>A0A7Y0ADQ6</accession>
<evidence type="ECO:0000313" key="8">
    <source>
        <dbReference type="Proteomes" id="UP000559626"/>
    </source>
</evidence>
<dbReference type="SUPFAM" id="SSF103473">
    <property type="entry name" value="MFS general substrate transporter"/>
    <property type="match status" value="1"/>
</dbReference>
<evidence type="ECO:0000256" key="6">
    <source>
        <dbReference type="SAM" id="Phobius"/>
    </source>
</evidence>
<organism evidence="7 8">
    <name type="scientific">Hymenobacter polaris</name>
    <dbReference type="NCBI Taxonomy" id="2682546"/>
    <lineage>
        <taxon>Bacteria</taxon>
        <taxon>Pseudomonadati</taxon>
        <taxon>Bacteroidota</taxon>
        <taxon>Cytophagia</taxon>
        <taxon>Cytophagales</taxon>
        <taxon>Hymenobacteraceae</taxon>
        <taxon>Hymenobacter</taxon>
    </lineage>
</organism>
<dbReference type="InterPro" id="IPR036259">
    <property type="entry name" value="MFS_trans_sf"/>
</dbReference>
<keyword evidence="8" id="KW-1185">Reference proteome</keyword>
<dbReference type="InterPro" id="IPR050375">
    <property type="entry name" value="MFS_TsgA-like"/>
</dbReference>
<sequence length="429" mass="45894">MASAAYSPAAPSATGTKAPFTERQYVPTLIFVTSLFMLWAIAITMGDVLNKHFQNVLHVSKALSGLVQFSIFGAYAVMGIPAGLFMKRYGYQKGVLLGLGLYAVGAFLFVPAADAASFGFFRGALFVLACGLATLEAVAHPFIAALGPQASSDRRVNFGQSFNGLGAVIGPLIGSHFILSGTHIAGDLSSVKTLYVAIGSVIAAIGVAFAFVRVPPLHDVHAAELPAEPEAGFYSGTAEEGLHAAPARKLLQHRHFVWAWVAQFLNVAAQGGTWAFFINYGVEKMHFSDALAAKYFSGFMFLMMAGRFVGTFLMNYIAPSKLLATFALANVLMCLLVAQGWGWPSFIALLLINFFFSIMFPTIFSLGIKDLGPLIPQASSVLVMAVAGGAFFPFLMGKIANHDIGAAYYLPIVCYAFIALFGARLYKLR</sequence>
<dbReference type="Pfam" id="PF07690">
    <property type="entry name" value="MFS_1"/>
    <property type="match status" value="1"/>
</dbReference>
<dbReference type="GO" id="GO:0022857">
    <property type="term" value="F:transmembrane transporter activity"/>
    <property type="evidence" value="ECO:0007669"/>
    <property type="project" value="InterPro"/>
</dbReference>
<evidence type="ECO:0000256" key="3">
    <source>
        <dbReference type="ARBA" id="ARBA00022692"/>
    </source>
</evidence>
<feature type="transmembrane region" description="Helical" evidence="6">
    <location>
        <begin position="66"/>
        <end position="86"/>
    </location>
</feature>
<feature type="transmembrane region" description="Helical" evidence="6">
    <location>
        <begin position="347"/>
        <end position="368"/>
    </location>
</feature>
<dbReference type="EMBL" id="JABBGH010000001">
    <property type="protein sequence ID" value="NML65312.1"/>
    <property type="molecule type" value="Genomic_DNA"/>
</dbReference>
<feature type="transmembrane region" description="Helical" evidence="6">
    <location>
        <begin position="125"/>
        <end position="146"/>
    </location>
</feature>
<name>A0A7Y0ADQ6_9BACT</name>
<keyword evidence="2" id="KW-1003">Cell membrane</keyword>
<keyword evidence="4 6" id="KW-1133">Transmembrane helix</keyword>
<feature type="transmembrane region" description="Helical" evidence="6">
    <location>
        <begin position="257"/>
        <end position="280"/>
    </location>
</feature>
<keyword evidence="3 6" id="KW-0812">Transmembrane</keyword>
<evidence type="ECO:0000256" key="5">
    <source>
        <dbReference type="ARBA" id="ARBA00023136"/>
    </source>
</evidence>
<feature type="transmembrane region" description="Helical" evidence="6">
    <location>
        <begin position="95"/>
        <end position="113"/>
    </location>
</feature>
<feature type="transmembrane region" description="Helical" evidence="6">
    <location>
        <begin position="406"/>
        <end position="426"/>
    </location>
</feature>
<feature type="transmembrane region" description="Helical" evidence="6">
    <location>
        <begin position="25"/>
        <end position="46"/>
    </location>
</feature>
<feature type="transmembrane region" description="Helical" evidence="6">
    <location>
        <begin position="292"/>
        <end position="310"/>
    </location>
</feature>
<reference evidence="7 8" key="1">
    <citation type="submission" date="2020-04" db="EMBL/GenBank/DDBJ databases">
        <title>Hymenobacter polaris sp. nov., isolated from Arctic soil.</title>
        <authorList>
            <person name="Dahal R.H."/>
        </authorList>
    </citation>
    <scope>NUCLEOTIDE SEQUENCE [LARGE SCALE GENOMIC DNA]</scope>
    <source>
        <strain evidence="7 8">RP-2-7</strain>
    </source>
</reference>
<dbReference type="GO" id="GO:0005886">
    <property type="term" value="C:plasma membrane"/>
    <property type="evidence" value="ECO:0007669"/>
    <property type="project" value="UniProtKB-SubCell"/>
</dbReference>
<dbReference type="PANTHER" id="PTHR43702:SF11">
    <property type="entry name" value="L-FUCOSE-PROTON SYMPORTER"/>
    <property type="match status" value="1"/>
</dbReference>
<dbReference type="RefSeq" id="WP_169530557.1">
    <property type="nucleotide sequence ID" value="NZ_JABBGH010000001.1"/>
</dbReference>
<dbReference type="PANTHER" id="PTHR43702">
    <property type="entry name" value="L-FUCOSE-PROTON SYMPORTER"/>
    <property type="match status" value="1"/>
</dbReference>
<evidence type="ECO:0000256" key="4">
    <source>
        <dbReference type="ARBA" id="ARBA00022989"/>
    </source>
</evidence>
<proteinExistence type="predicted"/>
<dbReference type="InterPro" id="IPR011701">
    <property type="entry name" value="MFS"/>
</dbReference>
<keyword evidence="5 6" id="KW-0472">Membrane</keyword>
<comment type="subcellular location">
    <subcellularLocation>
        <location evidence="1">Cell inner membrane</location>
        <topology evidence="1">Multi-pass membrane protein</topology>
    </subcellularLocation>
</comment>
<comment type="caution">
    <text evidence="7">The sequence shown here is derived from an EMBL/GenBank/DDBJ whole genome shotgun (WGS) entry which is preliminary data.</text>
</comment>
<protein>
    <submittedName>
        <fullName evidence="7">Sugar MFS transporter</fullName>
    </submittedName>
</protein>
<dbReference type="AlphaFoldDB" id="A0A7Y0ADQ6"/>
<dbReference type="Proteomes" id="UP000559626">
    <property type="component" value="Unassembled WGS sequence"/>
</dbReference>
<evidence type="ECO:0000256" key="2">
    <source>
        <dbReference type="ARBA" id="ARBA00022475"/>
    </source>
</evidence>
<feature type="transmembrane region" description="Helical" evidence="6">
    <location>
        <begin position="158"/>
        <end position="179"/>
    </location>
</feature>
<feature type="transmembrane region" description="Helical" evidence="6">
    <location>
        <begin position="194"/>
        <end position="212"/>
    </location>
</feature>
<evidence type="ECO:0000313" key="7">
    <source>
        <dbReference type="EMBL" id="NML65312.1"/>
    </source>
</evidence>
<dbReference type="CDD" id="cd17394">
    <property type="entry name" value="MFS_FucP_like"/>
    <property type="match status" value="1"/>
</dbReference>